<keyword evidence="2" id="KW-0547">Nucleotide-binding</keyword>
<evidence type="ECO:0000313" key="5">
    <source>
        <dbReference type="Proteomes" id="UP000824469"/>
    </source>
</evidence>
<evidence type="ECO:0000313" key="4">
    <source>
        <dbReference type="EMBL" id="KAH9309384.1"/>
    </source>
</evidence>
<dbReference type="PANTHER" id="PTHR19375">
    <property type="entry name" value="HEAT SHOCK PROTEIN 70KDA"/>
    <property type="match status" value="1"/>
</dbReference>
<dbReference type="InterPro" id="IPR043129">
    <property type="entry name" value="ATPase_NBD"/>
</dbReference>
<evidence type="ECO:0000256" key="1">
    <source>
        <dbReference type="ARBA" id="ARBA00007381"/>
    </source>
</evidence>
<sequence length="131" mass="14301">VVSENDDKPVIEVDYKGQKKLFTAEELSSMVLAKMKTIAEQYLMCEVKNAVVTVPAYFNDAQKRATRDDAKFTGLNVLRVINDATAAALTYAGFSSGRSNSMETKYVVIFDLGGGIFDVSMVKVRSGTKGD</sequence>
<name>A0AA38FSC2_TAXCH</name>
<dbReference type="AlphaFoldDB" id="A0AA38FSC2"/>
<accession>A0AA38FSC2</accession>
<dbReference type="GO" id="GO:0005524">
    <property type="term" value="F:ATP binding"/>
    <property type="evidence" value="ECO:0007669"/>
    <property type="project" value="UniProtKB-KW"/>
</dbReference>
<evidence type="ECO:0000256" key="3">
    <source>
        <dbReference type="ARBA" id="ARBA00022840"/>
    </source>
</evidence>
<dbReference type="SUPFAM" id="SSF53067">
    <property type="entry name" value="Actin-like ATPase domain"/>
    <property type="match status" value="1"/>
</dbReference>
<keyword evidence="3" id="KW-0067">ATP-binding</keyword>
<dbReference type="InterPro" id="IPR013126">
    <property type="entry name" value="Hsp_70_fam"/>
</dbReference>
<dbReference type="EMBL" id="JAHRHJ020000007">
    <property type="protein sequence ID" value="KAH9309384.1"/>
    <property type="molecule type" value="Genomic_DNA"/>
</dbReference>
<dbReference type="OMA" id="QYLMCEV"/>
<evidence type="ECO:0000256" key="2">
    <source>
        <dbReference type="ARBA" id="ARBA00022741"/>
    </source>
</evidence>
<feature type="non-terminal residue" evidence="4">
    <location>
        <position position="1"/>
    </location>
</feature>
<proteinExistence type="inferred from homology"/>
<dbReference type="SMR" id="A0AA38FSC2"/>
<comment type="caution">
    <text evidence="4">The sequence shown here is derived from an EMBL/GenBank/DDBJ whole genome shotgun (WGS) entry which is preliminary data.</text>
</comment>
<dbReference type="Proteomes" id="UP000824469">
    <property type="component" value="Unassembled WGS sequence"/>
</dbReference>
<dbReference type="Gene3D" id="3.30.420.40">
    <property type="match status" value="2"/>
</dbReference>
<gene>
    <name evidence="4" type="ORF">KI387_037295</name>
</gene>
<dbReference type="GO" id="GO:0140662">
    <property type="term" value="F:ATP-dependent protein folding chaperone"/>
    <property type="evidence" value="ECO:0007669"/>
    <property type="project" value="InterPro"/>
</dbReference>
<keyword evidence="5" id="KW-1185">Reference proteome</keyword>
<protein>
    <recommendedName>
        <fullName evidence="6">Heat shock protein 70</fullName>
    </recommendedName>
</protein>
<evidence type="ECO:0008006" key="6">
    <source>
        <dbReference type="Google" id="ProtNLM"/>
    </source>
</evidence>
<organism evidence="4 5">
    <name type="scientific">Taxus chinensis</name>
    <name type="common">Chinese yew</name>
    <name type="synonym">Taxus wallichiana var. chinensis</name>
    <dbReference type="NCBI Taxonomy" id="29808"/>
    <lineage>
        <taxon>Eukaryota</taxon>
        <taxon>Viridiplantae</taxon>
        <taxon>Streptophyta</taxon>
        <taxon>Embryophyta</taxon>
        <taxon>Tracheophyta</taxon>
        <taxon>Spermatophyta</taxon>
        <taxon>Pinopsida</taxon>
        <taxon>Pinidae</taxon>
        <taxon>Conifers II</taxon>
        <taxon>Cupressales</taxon>
        <taxon>Taxaceae</taxon>
        <taxon>Taxus</taxon>
    </lineage>
</organism>
<dbReference type="Pfam" id="PF00012">
    <property type="entry name" value="HSP70"/>
    <property type="match status" value="1"/>
</dbReference>
<dbReference type="PRINTS" id="PR00301">
    <property type="entry name" value="HEATSHOCK70"/>
</dbReference>
<reference evidence="4 5" key="1">
    <citation type="journal article" date="2021" name="Nat. Plants">
        <title>The Taxus genome provides insights into paclitaxel biosynthesis.</title>
        <authorList>
            <person name="Xiong X."/>
            <person name="Gou J."/>
            <person name="Liao Q."/>
            <person name="Li Y."/>
            <person name="Zhou Q."/>
            <person name="Bi G."/>
            <person name="Li C."/>
            <person name="Du R."/>
            <person name="Wang X."/>
            <person name="Sun T."/>
            <person name="Guo L."/>
            <person name="Liang H."/>
            <person name="Lu P."/>
            <person name="Wu Y."/>
            <person name="Zhang Z."/>
            <person name="Ro D.K."/>
            <person name="Shang Y."/>
            <person name="Huang S."/>
            <person name="Yan J."/>
        </authorList>
    </citation>
    <scope>NUCLEOTIDE SEQUENCE [LARGE SCALE GENOMIC DNA]</scope>
    <source>
        <strain evidence="4">Ta-2019</strain>
    </source>
</reference>
<dbReference type="Gene3D" id="3.30.30.30">
    <property type="match status" value="1"/>
</dbReference>
<dbReference type="FunFam" id="3.30.420.40:FF:000545">
    <property type="entry name" value="Endoplasmic reticulum chaperone BiP"/>
    <property type="match status" value="1"/>
</dbReference>
<comment type="similarity">
    <text evidence="1">Belongs to the heat shock protein 70 family.</text>
</comment>